<name>A0AAV5MWN2_9ROSI</name>
<dbReference type="PANTHER" id="PTHR34285:SF6">
    <property type="entry name" value="TRANSMEMBRANE PROTEIN"/>
    <property type="match status" value="1"/>
</dbReference>
<gene>
    <name evidence="2" type="ORF">SLEP1_g59674</name>
</gene>
<dbReference type="EMBL" id="BPVZ01001103">
    <property type="protein sequence ID" value="GKV53131.1"/>
    <property type="molecule type" value="Genomic_DNA"/>
</dbReference>
<accession>A0AAV5MWN2</accession>
<feature type="compositionally biased region" description="Basic and acidic residues" evidence="1">
    <location>
        <begin position="341"/>
        <end position="365"/>
    </location>
</feature>
<organism evidence="2 3">
    <name type="scientific">Rubroshorea leprosula</name>
    <dbReference type="NCBI Taxonomy" id="152421"/>
    <lineage>
        <taxon>Eukaryota</taxon>
        <taxon>Viridiplantae</taxon>
        <taxon>Streptophyta</taxon>
        <taxon>Embryophyta</taxon>
        <taxon>Tracheophyta</taxon>
        <taxon>Spermatophyta</taxon>
        <taxon>Magnoliopsida</taxon>
        <taxon>eudicotyledons</taxon>
        <taxon>Gunneridae</taxon>
        <taxon>Pentapetalae</taxon>
        <taxon>rosids</taxon>
        <taxon>malvids</taxon>
        <taxon>Malvales</taxon>
        <taxon>Dipterocarpaceae</taxon>
        <taxon>Rubroshorea</taxon>
    </lineage>
</organism>
<comment type="caution">
    <text evidence="2">The sequence shown here is derived from an EMBL/GenBank/DDBJ whole genome shotgun (WGS) entry which is preliminary data.</text>
</comment>
<feature type="region of interest" description="Disordered" evidence="1">
    <location>
        <begin position="131"/>
        <end position="161"/>
    </location>
</feature>
<feature type="region of interest" description="Disordered" evidence="1">
    <location>
        <begin position="318"/>
        <end position="387"/>
    </location>
</feature>
<reference evidence="2 3" key="1">
    <citation type="journal article" date="2021" name="Commun. Biol.">
        <title>The genome of Shorea leprosula (Dipterocarpaceae) highlights the ecological relevance of drought in aseasonal tropical rainforests.</title>
        <authorList>
            <person name="Ng K.K.S."/>
            <person name="Kobayashi M.J."/>
            <person name="Fawcett J.A."/>
            <person name="Hatakeyama M."/>
            <person name="Paape T."/>
            <person name="Ng C.H."/>
            <person name="Ang C.C."/>
            <person name="Tnah L.H."/>
            <person name="Lee C.T."/>
            <person name="Nishiyama T."/>
            <person name="Sese J."/>
            <person name="O'Brien M.J."/>
            <person name="Copetti D."/>
            <person name="Mohd Noor M.I."/>
            <person name="Ong R.C."/>
            <person name="Putra M."/>
            <person name="Sireger I.Z."/>
            <person name="Indrioko S."/>
            <person name="Kosugi Y."/>
            <person name="Izuno A."/>
            <person name="Isagi Y."/>
            <person name="Lee S.L."/>
            <person name="Shimizu K.K."/>
        </authorList>
    </citation>
    <scope>NUCLEOTIDE SEQUENCE [LARGE SCALE GENOMIC DNA]</scope>
    <source>
        <strain evidence="2">214</strain>
    </source>
</reference>
<evidence type="ECO:0000256" key="1">
    <source>
        <dbReference type="SAM" id="MobiDB-lite"/>
    </source>
</evidence>
<protein>
    <submittedName>
        <fullName evidence="2">Uncharacterized protein</fullName>
    </submittedName>
</protein>
<dbReference type="PANTHER" id="PTHR34285">
    <property type="entry name" value="OS08G0510800 PROTEIN"/>
    <property type="match status" value="1"/>
</dbReference>
<dbReference type="AlphaFoldDB" id="A0AAV5MWN2"/>
<feature type="compositionally biased region" description="Polar residues" evidence="1">
    <location>
        <begin position="131"/>
        <end position="155"/>
    </location>
</feature>
<sequence length="387" mass="41785">MKVSLKLQDERSPVLRAKIPVSIFNQPFVSGLTTATTISGNAESSQNPSFSLSTNFPSGPSLKLSYAPSSMASAPFSLSLKSGLGLFGSPRNSPLIFCAQFSLPASNPSSINPIFSLHFKPQIGNFSIRKATSSNPSLEPDTGPQTLVQSGSRPSSEFAPDGSSLWQEVKLEPTSVDENGFVDATSSYADGLHSNSGIGFVPQRSLVKKDSKKVGLWGGISVTARTLLPVTKRLVVNFQWSLNLATEIGQKMPYLTVNKIGIERMEEVKEVKDKGAESNAGEVDLLKGMCFWMGRDLEALGRENKELKQCLEEMRQGISARTSHRESESFGGKVPSPSVEKTTDFEQWRSKKNGGEESGGKELKKGANKMNDVESELQKAIKAAAST</sequence>
<evidence type="ECO:0000313" key="3">
    <source>
        <dbReference type="Proteomes" id="UP001054252"/>
    </source>
</evidence>
<keyword evidence="3" id="KW-1185">Reference proteome</keyword>
<proteinExistence type="predicted"/>
<evidence type="ECO:0000313" key="2">
    <source>
        <dbReference type="EMBL" id="GKV53131.1"/>
    </source>
</evidence>
<dbReference type="Proteomes" id="UP001054252">
    <property type="component" value="Unassembled WGS sequence"/>
</dbReference>